<evidence type="ECO:0000256" key="3">
    <source>
        <dbReference type="ARBA" id="ARBA00030454"/>
    </source>
</evidence>
<dbReference type="InterPro" id="IPR005763">
    <property type="entry name" value="Fucose_isomerase"/>
</dbReference>
<dbReference type="OrthoDB" id="9760430at2"/>
<dbReference type="InterPro" id="IPR038391">
    <property type="entry name" value="Fucose_iso_dom1_sf"/>
</dbReference>
<dbReference type="Gene3D" id="3.20.14.10">
    <property type="entry name" value="L-fucose/L-arabinose isomerase, C-terminal"/>
    <property type="match status" value="1"/>
</dbReference>
<dbReference type="GO" id="GO:0005737">
    <property type="term" value="C:cytoplasm"/>
    <property type="evidence" value="ECO:0007669"/>
    <property type="project" value="InterPro"/>
</dbReference>
<dbReference type="Pfam" id="PF07881">
    <property type="entry name" value="Fucose_iso_N1"/>
    <property type="match status" value="1"/>
</dbReference>
<evidence type="ECO:0000256" key="2">
    <source>
        <dbReference type="ARBA" id="ARBA00023277"/>
    </source>
</evidence>
<proteinExistence type="predicted"/>
<feature type="domain" description="L-fucose isomerase C-terminal" evidence="4">
    <location>
        <begin position="359"/>
        <end position="488"/>
    </location>
</feature>
<keyword evidence="7" id="KW-1185">Reference proteome</keyword>
<dbReference type="PANTHER" id="PTHR37840:SF1">
    <property type="entry name" value="L-FUCOSE ISOMERASE"/>
    <property type="match status" value="1"/>
</dbReference>
<dbReference type="Pfam" id="PF02952">
    <property type="entry name" value="Fucose_iso_C"/>
    <property type="match status" value="1"/>
</dbReference>
<dbReference type="SUPFAM" id="SSF53743">
    <property type="entry name" value="FucI/AraA N-terminal and middle domains"/>
    <property type="match status" value="1"/>
</dbReference>
<organism evidence="6 7">
    <name type="scientific">Massiliimalia timonensis</name>
    <dbReference type="NCBI Taxonomy" id="1987501"/>
    <lineage>
        <taxon>Bacteria</taxon>
        <taxon>Bacillati</taxon>
        <taxon>Bacillota</taxon>
        <taxon>Clostridia</taxon>
        <taxon>Eubacteriales</taxon>
        <taxon>Oscillospiraceae</taxon>
        <taxon>Massiliimalia</taxon>
    </lineage>
</organism>
<dbReference type="Gene3D" id="3.40.50.1070">
    <property type="match status" value="1"/>
</dbReference>
<dbReference type="InterPro" id="IPR012888">
    <property type="entry name" value="Fucose_iso_N1"/>
</dbReference>
<evidence type="ECO:0000313" key="6">
    <source>
        <dbReference type="EMBL" id="MBC8609772.1"/>
    </source>
</evidence>
<dbReference type="RefSeq" id="WP_093988205.1">
    <property type="nucleotide sequence ID" value="NZ_FYDD01000003.1"/>
</dbReference>
<dbReference type="InterPro" id="IPR038392">
    <property type="entry name" value="Fucose_isomerase_dom2_sf"/>
</dbReference>
<dbReference type="Proteomes" id="UP000632659">
    <property type="component" value="Unassembled WGS sequence"/>
</dbReference>
<dbReference type="InterPro" id="IPR015888">
    <property type="entry name" value="Fuc_isomerase_C"/>
</dbReference>
<evidence type="ECO:0000256" key="1">
    <source>
        <dbReference type="ARBA" id="ARBA00023235"/>
    </source>
</evidence>
<dbReference type="InterPro" id="IPR038393">
    <property type="entry name" value="Fuc_iso_dom3_sf"/>
</dbReference>
<accession>A0A8J6P9T4</accession>
<evidence type="ECO:0000259" key="4">
    <source>
        <dbReference type="Pfam" id="PF02952"/>
    </source>
</evidence>
<dbReference type="GO" id="GO:0008736">
    <property type="term" value="F:L-fucose isomerase activity"/>
    <property type="evidence" value="ECO:0007669"/>
    <property type="project" value="InterPro"/>
</dbReference>
<dbReference type="EMBL" id="JACRTL010000001">
    <property type="protein sequence ID" value="MBC8609772.1"/>
    <property type="molecule type" value="Genomic_DNA"/>
</dbReference>
<dbReference type="AlphaFoldDB" id="A0A8J6P9T4"/>
<protein>
    <recommendedName>
        <fullName evidence="3">FucIase</fullName>
    </recommendedName>
</protein>
<sequence length="491" mass="55209">MQIKKNPERDFINLPKYLNVSKSEVGATKKVGILSFSDGRERVHDTLKEYIAGCEQQIADVLKQHGDIEVFTAETIFSNCQAAEVSRKMQGYQLDACILNVPVFAFPNYAVLASLFQEVPLLAIAPVNGLYPGLGGLQAAVNGIQQIGFSCEKVWGNITEGTVQKKVFAFLDAAYAASRLKGQVYGLFGGRSIGMVSGSVNPDLWLSKFGVDVDHVDQLEILRRAQLVPDEEAQKALSWLENNLRRICYDGGKLTRGSLIMQIKCYIALKELIRERGYSFVGVKCHYDFSEYYYPQCISAAFCNDPYDWDGPKEPVVFSCEADSDGALTMQVLKLISGKPVLFSDFRHFLKQEDLFVFCNCGACSTWYAAQSDDYRENLKKVSLCPVIPKYGGQGAHVQFIAGESQMTFARLTRKNETYQFQVFVGQFHDMPEEMLEQTCPAWPHGYAKVSSDPEELISRYHSNHIHAISGDYTEQIKMFCKLKQIDFEQL</sequence>
<name>A0A8J6P9T4_9FIRM</name>
<keyword evidence="1 6" id="KW-0413">Isomerase</keyword>
<evidence type="ECO:0000259" key="5">
    <source>
        <dbReference type="Pfam" id="PF07881"/>
    </source>
</evidence>
<dbReference type="GO" id="GO:0019571">
    <property type="term" value="P:D-arabinose catabolic process"/>
    <property type="evidence" value="ECO:0007669"/>
    <property type="project" value="TreeGrafter"/>
</dbReference>
<dbReference type="InterPro" id="IPR009015">
    <property type="entry name" value="Fucose_isomerase_N/cen_sf"/>
</dbReference>
<dbReference type="PANTHER" id="PTHR37840">
    <property type="entry name" value="L-FUCOSE ISOMERASE"/>
    <property type="match status" value="1"/>
</dbReference>
<evidence type="ECO:0000313" key="7">
    <source>
        <dbReference type="Proteomes" id="UP000632659"/>
    </source>
</evidence>
<dbReference type="Gene3D" id="3.40.275.10">
    <property type="entry name" value="L-fucose Isomerase, Chain A, domain 2"/>
    <property type="match status" value="1"/>
</dbReference>
<keyword evidence="2" id="KW-0119">Carbohydrate metabolism</keyword>
<reference evidence="6" key="1">
    <citation type="submission" date="2020-08" db="EMBL/GenBank/DDBJ databases">
        <title>Genome public.</title>
        <authorList>
            <person name="Liu C."/>
            <person name="Sun Q."/>
        </authorList>
    </citation>
    <scope>NUCLEOTIDE SEQUENCE</scope>
    <source>
        <strain evidence="6">NSJ-15</strain>
    </source>
</reference>
<comment type="caution">
    <text evidence="6">The sequence shown here is derived from an EMBL/GenBank/DDBJ whole genome shotgun (WGS) entry which is preliminary data.</text>
</comment>
<feature type="domain" description="L-fucose isomerase N-terminal-1" evidence="5">
    <location>
        <begin position="29"/>
        <end position="182"/>
    </location>
</feature>
<dbReference type="GO" id="GO:0008790">
    <property type="term" value="F:arabinose isomerase activity"/>
    <property type="evidence" value="ECO:0007669"/>
    <property type="project" value="TreeGrafter"/>
</dbReference>
<dbReference type="GO" id="GO:0030145">
    <property type="term" value="F:manganese ion binding"/>
    <property type="evidence" value="ECO:0007669"/>
    <property type="project" value="InterPro"/>
</dbReference>
<dbReference type="GO" id="GO:0042355">
    <property type="term" value="P:L-fucose catabolic process"/>
    <property type="evidence" value="ECO:0007669"/>
    <property type="project" value="TreeGrafter"/>
</dbReference>
<gene>
    <name evidence="6" type="ORF">H8702_01380</name>
</gene>